<dbReference type="OrthoDB" id="412006at2759"/>
<dbReference type="AlphaFoldDB" id="A0A8S0WIY7"/>
<evidence type="ECO:0000313" key="1">
    <source>
        <dbReference type="EMBL" id="CAA7270840.1"/>
    </source>
</evidence>
<accession>A0A8S0WIY7</accession>
<dbReference type="EMBL" id="CACVBS010000098">
    <property type="protein sequence ID" value="CAA7270840.1"/>
    <property type="molecule type" value="Genomic_DNA"/>
</dbReference>
<organism evidence="1 2">
    <name type="scientific">Cyclocybe aegerita</name>
    <name type="common">Black poplar mushroom</name>
    <name type="synonym">Agrocybe aegerita</name>
    <dbReference type="NCBI Taxonomy" id="1973307"/>
    <lineage>
        <taxon>Eukaryota</taxon>
        <taxon>Fungi</taxon>
        <taxon>Dikarya</taxon>
        <taxon>Basidiomycota</taxon>
        <taxon>Agaricomycotina</taxon>
        <taxon>Agaricomycetes</taxon>
        <taxon>Agaricomycetidae</taxon>
        <taxon>Agaricales</taxon>
        <taxon>Agaricineae</taxon>
        <taxon>Bolbitiaceae</taxon>
        <taxon>Cyclocybe</taxon>
    </lineage>
</organism>
<name>A0A8S0WIY7_CYCAE</name>
<comment type="caution">
    <text evidence="1">The sequence shown here is derived from an EMBL/GenBank/DDBJ whole genome shotgun (WGS) entry which is preliminary data.</text>
</comment>
<keyword evidence="2" id="KW-1185">Reference proteome</keyword>
<reference evidence="1 2" key="1">
    <citation type="submission" date="2020-01" db="EMBL/GenBank/DDBJ databases">
        <authorList>
            <person name="Gupta K D."/>
        </authorList>
    </citation>
    <scope>NUCLEOTIDE SEQUENCE [LARGE SCALE GENOMIC DNA]</scope>
</reference>
<sequence length="243" mass="27474">MLKVTSIGRTYNGMSLTTPAVASLSNLDIVCNFICNSLLTGTPFEAILPSSTSFIKIIDIPYFDLTNGEKITQEALEKALLYLVYCNIWAVDPSVHSGQAFSLSVCRALQEWFEADDLHCITFLYVPSALHWDIHGKVHKYVTELKVRVGRRKMDNSIDVLHSQAAHSVLDSWSSTFQDPTYRGSDFLELQWPDGWPIQPSYLNRGPWLSYFRHSITEFAHIYWCITGHAPIGEVFALPQVSL</sequence>
<gene>
    <name evidence="1" type="ORF">AAE3_LOCUS13088</name>
</gene>
<evidence type="ECO:0000313" key="2">
    <source>
        <dbReference type="Proteomes" id="UP000467700"/>
    </source>
</evidence>
<protein>
    <submittedName>
        <fullName evidence="1">Uncharacterized protein</fullName>
    </submittedName>
</protein>
<dbReference type="Proteomes" id="UP000467700">
    <property type="component" value="Unassembled WGS sequence"/>
</dbReference>
<proteinExistence type="predicted"/>